<dbReference type="InterPro" id="IPR007252">
    <property type="entry name" value="Nup84/Nup107"/>
</dbReference>
<reference evidence="9" key="1">
    <citation type="journal article" date="2020" name="Stud. Mycol.">
        <title>101 Dothideomycetes genomes: a test case for predicting lifestyles and emergence of pathogens.</title>
        <authorList>
            <person name="Haridas S."/>
            <person name="Albert R."/>
            <person name="Binder M."/>
            <person name="Bloem J."/>
            <person name="Labutti K."/>
            <person name="Salamov A."/>
            <person name="Andreopoulos B."/>
            <person name="Baker S."/>
            <person name="Barry K."/>
            <person name="Bills G."/>
            <person name="Bluhm B."/>
            <person name="Cannon C."/>
            <person name="Castanera R."/>
            <person name="Culley D."/>
            <person name="Daum C."/>
            <person name="Ezra D."/>
            <person name="Gonzalez J."/>
            <person name="Henrissat B."/>
            <person name="Kuo A."/>
            <person name="Liang C."/>
            <person name="Lipzen A."/>
            <person name="Lutzoni F."/>
            <person name="Magnuson J."/>
            <person name="Mondo S."/>
            <person name="Nolan M."/>
            <person name="Ohm R."/>
            <person name="Pangilinan J."/>
            <person name="Park H.-J."/>
            <person name="Ramirez L."/>
            <person name="Alfaro M."/>
            <person name="Sun H."/>
            <person name="Tritt A."/>
            <person name="Yoshinaga Y."/>
            <person name="Zwiers L.-H."/>
            <person name="Turgeon B."/>
            <person name="Goodwin S."/>
            <person name="Spatafora J."/>
            <person name="Crous P."/>
            <person name="Grigoriev I."/>
        </authorList>
    </citation>
    <scope>NUCLEOTIDE SEQUENCE</scope>
    <source>
        <strain evidence="9">CBS 207.26</strain>
    </source>
</reference>
<sequence length="1015" mass="116386">MNAMAATRGPESPLTLVPNSQEDPLQPLRTMAERVGKEVEKFAERVDHWHTHGNEDQRAKYHTTLRMVGKFKDLADSRVKELKEKSGVENRGELAKSVQWMIQNMADSPHPSIENDLGKPFQPVIPSVEPSSSNIQELRQWQAESATWDLLRIIIELYHPEPGLDVMAAKRARLAKVGGAYRYSPNSEIWERFLLEDDQAKEKLLILRWLEKTAESNESDIQSITEQLEAQSGKDTSTWTSGWLDSKSKIKQEKRLRGSDQPLDADISRLRNGDRTQLLVTQLDPDAPTRQRRHLEKSDDYYERALWMVLYEMMRRGTPWEQVCEWCKDKNESWRGISIGAAYESPPDGGPNVSGPNVGYLFRRMCFYAARGARYEYERALYGLLGGDLKSVEPACRSWDDHLYARYNALLLSRFDGYLQRNYPQKVPSTLARKFVFQDAVAAIGDWENSASQVIDHLKQQKSTAAQALSPIKLIQGSLITRNIEGLIYNVGVAISMMLREDKRSVNLIIDPNSDPKTPTAEFLNPRSEATAEKYYQTLAMDPHAFRILVHVFIVLRNGLGLLKQMEFDQWAAVDNVIAAYIEFLRISQRVDLIPLYAAQLHPERQTHCLGRILPDIRHPQEQKRCINLMQQYGIDVSQAIAQNYQCVLEASGLLSTRDPIKRYEMLEPTGEDEWLWPGQRIKKSFSGLEIESKEEAVIDCLLWYNHLERERSAMFVNLTDAMKHFLLNGRLGAAIKLTEEMNLESISLHKTKQYCGYSFDFTIPGTEEQDTSVIARSMRSSTKRGSTGTQSFPSAEEHMHHVIRFRQLSKSYYELQQLVRVINLLREWREEEINIIKARTEGVKPATKRIKDIFDTIDSTLEALLFDHGEDLSSNFLDHDSEGRLLNLREQLPDSDRTKSRMDNEYKEFDSLKCAYIPELTLSYISVVQACSCFLNRETAVKAMEVANQVADEVNWDLKDTFLKTGRMEELVDMLANVGRGMLALGEVGDKKKTSKKRGWKGESLRIWDLNVKN</sequence>
<dbReference type="Proteomes" id="UP000800200">
    <property type="component" value="Unassembled WGS sequence"/>
</dbReference>
<dbReference type="OrthoDB" id="3098at2759"/>
<comment type="subunit">
    <text evidence="7">Part of the nuclear pore complex (NPC).</text>
</comment>
<comment type="subcellular location">
    <subcellularLocation>
        <location evidence="7">Nucleus</location>
        <location evidence="7">Nuclear pore complex</location>
    </subcellularLocation>
    <subcellularLocation>
        <location evidence="7">Nucleus membrane</location>
    </subcellularLocation>
</comment>
<keyword evidence="1 7" id="KW-0813">Transport</keyword>
<comment type="function">
    <text evidence="7">Functions as a component of the nuclear pore complex (NPC).</text>
</comment>
<keyword evidence="3" id="KW-0653">Protein transport</keyword>
<comment type="similarity">
    <text evidence="7">Belongs to the nucleoporin Nup84/Nup107 family.</text>
</comment>
<evidence type="ECO:0000313" key="10">
    <source>
        <dbReference type="Proteomes" id="UP000800200"/>
    </source>
</evidence>
<accession>A0A6A6EAM4</accession>
<dbReference type="EMBL" id="ML994624">
    <property type="protein sequence ID" value="KAF2188105.1"/>
    <property type="molecule type" value="Genomic_DNA"/>
</dbReference>
<organism evidence="9 10">
    <name type="scientific">Zopfia rhizophila CBS 207.26</name>
    <dbReference type="NCBI Taxonomy" id="1314779"/>
    <lineage>
        <taxon>Eukaryota</taxon>
        <taxon>Fungi</taxon>
        <taxon>Dikarya</taxon>
        <taxon>Ascomycota</taxon>
        <taxon>Pezizomycotina</taxon>
        <taxon>Dothideomycetes</taxon>
        <taxon>Dothideomycetes incertae sedis</taxon>
        <taxon>Zopfiaceae</taxon>
        <taxon>Zopfia</taxon>
    </lineage>
</organism>
<dbReference type="Gene3D" id="1.10.3450.20">
    <property type="match status" value="1"/>
</dbReference>
<dbReference type="Gene3D" id="1.20.190.50">
    <property type="match status" value="1"/>
</dbReference>
<evidence type="ECO:0000256" key="5">
    <source>
        <dbReference type="ARBA" id="ARBA00023132"/>
    </source>
</evidence>
<keyword evidence="10" id="KW-1185">Reference proteome</keyword>
<evidence type="ECO:0000256" key="7">
    <source>
        <dbReference type="RuleBase" id="RU365072"/>
    </source>
</evidence>
<dbReference type="PANTHER" id="PTHR13003">
    <property type="entry name" value="NUP107-RELATED"/>
    <property type="match status" value="1"/>
</dbReference>
<evidence type="ECO:0000313" key="9">
    <source>
        <dbReference type="EMBL" id="KAF2188105.1"/>
    </source>
</evidence>
<evidence type="ECO:0000256" key="4">
    <source>
        <dbReference type="ARBA" id="ARBA00023010"/>
    </source>
</evidence>
<keyword evidence="7" id="KW-0472">Membrane</keyword>
<dbReference type="Pfam" id="PF04121">
    <property type="entry name" value="Nup84_Nup100"/>
    <property type="match status" value="1"/>
</dbReference>
<dbReference type="AlphaFoldDB" id="A0A6A6EAM4"/>
<evidence type="ECO:0000256" key="3">
    <source>
        <dbReference type="ARBA" id="ARBA00022927"/>
    </source>
</evidence>
<keyword evidence="6 7" id="KW-0539">Nucleus</keyword>
<keyword evidence="5 7" id="KW-0906">Nuclear pore complex</keyword>
<dbReference type="GO" id="GO:0031965">
    <property type="term" value="C:nuclear membrane"/>
    <property type="evidence" value="ECO:0007669"/>
    <property type="project" value="UniProtKB-SubCell"/>
</dbReference>
<proteinExistence type="inferred from homology"/>
<gene>
    <name evidence="9" type="ORF">K469DRAFT_703560</name>
</gene>
<evidence type="ECO:0000256" key="2">
    <source>
        <dbReference type="ARBA" id="ARBA00022816"/>
    </source>
</evidence>
<dbReference type="GO" id="GO:0006606">
    <property type="term" value="P:protein import into nucleus"/>
    <property type="evidence" value="ECO:0007669"/>
    <property type="project" value="TreeGrafter"/>
</dbReference>
<dbReference type="GO" id="GO:0017056">
    <property type="term" value="F:structural constituent of nuclear pore"/>
    <property type="evidence" value="ECO:0007669"/>
    <property type="project" value="UniProtKB-UniRule"/>
</dbReference>
<keyword evidence="4 7" id="KW-0811">Translocation</keyword>
<dbReference type="GO" id="GO:0031080">
    <property type="term" value="C:nuclear pore outer ring"/>
    <property type="evidence" value="ECO:0007669"/>
    <property type="project" value="TreeGrafter"/>
</dbReference>
<evidence type="ECO:0000256" key="6">
    <source>
        <dbReference type="ARBA" id="ARBA00023242"/>
    </source>
</evidence>
<feature type="region of interest" description="Disordered" evidence="8">
    <location>
        <begin position="1"/>
        <end position="23"/>
    </location>
</feature>
<dbReference type="GO" id="GO:0006406">
    <property type="term" value="P:mRNA export from nucleus"/>
    <property type="evidence" value="ECO:0007669"/>
    <property type="project" value="TreeGrafter"/>
</dbReference>
<keyword evidence="2" id="KW-0509">mRNA transport</keyword>
<name>A0A6A6EAM4_9PEZI</name>
<dbReference type="GO" id="GO:0000973">
    <property type="term" value="P:post-transcriptional tethering of RNA polymerase II gene DNA at nuclear periphery"/>
    <property type="evidence" value="ECO:0007669"/>
    <property type="project" value="TreeGrafter"/>
</dbReference>
<protein>
    <recommendedName>
        <fullName evidence="7">Nuclear pore complex protein</fullName>
    </recommendedName>
</protein>
<evidence type="ECO:0000256" key="1">
    <source>
        <dbReference type="ARBA" id="ARBA00022448"/>
    </source>
</evidence>
<dbReference type="PANTHER" id="PTHR13003:SF2">
    <property type="entry name" value="NUCLEAR PORE COMPLEX PROTEIN NUP107"/>
    <property type="match status" value="1"/>
</dbReference>
<evidence type="ECO:0000256" key="8">
    <source>
        <dbReference type="SAM" id="MobiDB-lite"/>
    </source>
</evidence>